<evidence type="ECO:0000313" key="2">
    <source>
        <dbReference type="EMBL" id="KAJ1954383.1"/>
    </source>
</evidence>
<gene>
    <name evidence="2" type="ORF">IWQ62_005771</name>
</gene>
<dbReference type="AlphaFoldDB" id="A0A9W8ALL1"/>
<dbReference type="InterPro" id="IPR045667">
    <property type="entry name" value="ORC3_N"/>
</dbReference>
<protein>
    <recommendedName>
        <fullName evidence="1">Origin recognition complex subunit 3 N-terminal domain-containing protein</fullName>
    </recommendedName>
</protein>
<sequence>MEAFDSISAGCFVILPKNHPQQASPSRRKPIVEASDLVDQQGTASAWGFRKLLNEQEHEDLVALRYRLFDHVWAHMQQETQAILEEVNRDSLTQISEYVQQAFSQ</sequence>
<dbReference type="EMBL" id="JANBPY010002590">
    <property type="protein sequence ID" value="KAJ1954383.1"/>
    <property type="molecule type" value="Genomic_DNA"/>
</dbReference>
<comment type="caution">
    <text evidence="2">The sequence shown here is derived from an EMBL/GenBank/DDBJ whole genome shotgun (WGS) entry which is preliminary data.</text>
</comment>
<feature type="non-terminal residue" evidence="2">
    <location>
        <position position="105"/>
    </location>
</feature>
<dbReference type="OrthoDB" id="10265211at2759"/>
<keyword evidence="3" id="KW-1185">Reference proteome</keyword>
<organism evidence="2 3">
    <name type="scientific">Dispira parvispora</name>
    <dbReference type="NCBI Taxonomy" id="1520584"/>
    <lineage>
        <taxon>Eukaryota</taxon>
        <taxon>Fungi</taxon>
        <taxon>Fungi incertae sedis</taxon>
        <taxon>Zoopagomycota</taxon>
        <taxon>Kickxellomycotina</taxon>
        <taxon>Dimargaritomycetes</taxon>
        <taxon>Dimargaritales</taxon>
        <taxon>Dimargaritaceae</taxon>
        <taxon>Dispira</taxon>
    </lineage>
</organism>
<feature type="domain" description="Origin recognition complex subunit 3 N-terminal" evidence="1">
    <location>
        <begin position="3"/>
        <end position="104"/>
    </location>
</feature>
<evidence type="ECO:0000313" key="3">
    <source>
        <dbReference type="Proteomes" id="UP001150925"/>
    </source>
</evidence>
<dbReference type="Proteomes" id="UP001150925">
    <property type="component" value="Unassembled WGS sequence"/>
</dbReference>
<name>A0A9W8ALL1_9FUNG</name>
<evidence type="ECO:0000259" key="1">
    <source>
        <dbReference type="Pfam" id="PF07034"/>
    </source>
</evidence>
<reference evidence="2" key="1">
    <citation type="submission" date="2022-07" db="EMBL/GenBank/DDBJ databases">
        <title>Phylogenomic reconstructions and comparative analyses of Kickxellomycotina fungi.</title>
        <authorList>
            <person name="Reynolds N.K."/>
            <person name="Stajich J.E."/>
            <person name="Barry K."/>
            <person name="Grigoriev I.V."/>
            <person name="Crous P."/>
            <person name="Smith M.E."/>
        </authorList>
    </citation>
    <scope>NUCLEOTIDE SEQUENCE</scope>
    <source>
        <strain evidence="2">RSA 1196</strain>
    </source>
</reference>
<accession>A0A9W8ALL1</accession>
<proteinExistence type="predicted"/>
<dbReference type="Pfam" id="PF07034">
    <property type="entry name" value="ORC3_N"/>
    <property type="match status" value="1"/>
</dbReference>